<feature type="binding site" evidence="5">
    <location>
        <position position="117"/>
    </location>
    <ligand>
        <name>biotin</name>
        <dbReference type="ChEBI" id="CHEBI:57586"/>
    </ligand>
</feature>
<evidence type="ECO:0000256" key="4">
    <source>
        <dbReference type="ARBA" id="ARBA00023267"/>
    </source>
</evidence>
<evidence type="ECO:0000256" key="3">
    <source>
        <dbReference type="ARBA" id="ARBA00022840"/>
    </source>
</evidence>
<dbReference type="GO" id="GO:0009249">
    <property type="term" value="P:protein lipoylation"/>
    <property type="evidence" value="ECO:0007669"/>
    <property type="project" value="UniProtKB-ARBA"/>
</dbReference>
<dbReference type="InterPro" id="IPR036390">
    <property type="entry name" value="WH_DNA-bd_sf"/>
</dbReference>
<keyword evidence="2 5" id="KW-0547">Nucleotide-binding</keyword>
<name>A0A9D2N896_9FIRM</name>
<reference evidence="8" key="2">
    <citation type="submission" date="2021-04" db="EMBL/GenBank/DDBJ databases">
        <authorList>
            <person name="Gilroy R."/>
        </authorList>
    </citation>
    <scope>NUCLEOTIDE SEQUENCE</scope>
    <source>
        <strain evidence="8">CHK185-5351</strain>
    </source>
</reference>
<dbReference type="Gene3D" id="2.30.30.100">
    <property type="match status" value="1"/>
</dbReference>
<feature type="binding site" evidence="5">
    <location>
        <begin position="93"/>
        <end position="95"/>
    </location>
    <ligand>
        <name>biotin</name>
        <dbReference type="ChEBI" id="CHEBI:57586"/>
    </ligand>
</feature>
<dbReference type="InterPro" id="IPR003142">
    <property type="entry name" value="BPL_C"/>
</dbReference>
<dbReference type="Pfam" id="PF08279">
    <property type="entry name" value="HTH_11"/>
    <property type="match status" value="1"/>
</dbReference>
<organism evidence="8 9">
    <name type="scientific">Candidatus Fusicatenibacter intestinigallinarum</name>
    <dbReference type="NCBI Taxonomy" id="2838598"/>
    <lineage>
        <taxon>Bacteria</taxon>
        <taxon>Bacillati</taxon>
        <taxon>Bacillota</taxon>
        <taxon>Clostridia</taxon>
        <taxon>Lachnospirales</taxon>
        <taxon>Lachnospiraceae</taxon>
        <taxon>Fusicatenibacter</taxon>
    </lineage>
</organism>
<dbReference type="GO" id="GO:0003677">
    <property type="term" value="F:DNA binding"/>
    <property type="evidence" value="ECO:0007669"/>
    <property type="project" value="UniProtKB-UniRule"/>
</dbReference>
<keyword evidence="5" id="KW-0678">Repressor</keyword>
<dbReference type="Pfam" id="PF02237">
    <property type="entry name" value="BPL_C"/>
    <property type="match status" value="1"/>
</dbReference>
<feature type="binding site" evidence="5">
    <location>
        <position position="188"/>
    </location>
    <ligand>
        <name>biotin</name>
        <dbReference type="ChEBI" id="CHEBI:57586"/>
    </ligand>
</feature>
<comment type="caution">
    <text evidence="8">The sequence shown here is derived from an EMBL/GenBank/DDBJ whole genome shotgun (WGS) entry which is preliminary data.</text>
</comment>
<dbReference type="Gene3D" id="1.10.10.10">
    <property type="entry name" value="Winged helix-like DNA-binding domain superfamily/Winged helix DNA-binding domain"/>
    <property type="match status" value="1"/>
</dbReference>
<evidence type="ECO:0000313" key="9">
    <source>
        <dbReference type="Proteomes" id="UP000823849"/>
    </source>
</evidence>
<dbReference type="InterPro" id="IPR008988">
    <property type="entry name" value="Transcriptional_repressor_C"/>
</dbReference>
<evidence type="ECO:0000256" key="6">
    <source>
        <dbReference type="SAM" id="MobiDB-lite"/>
    </source>
</evidence>
<keyword evidence="4 5" id="KW-0092">Biotin</keyword>
<feature type="domain" description="BPL/LPL catalytic" evidence="7">
    <location>
        <begin position="79"/>
        <end position="259"/>
    </location>
</feature>
<dbReference type="AlphaFoldDB" id="A0A9D2N896"/>
<dbReference type="Gene3D" id="3.30.930.10">
    <property type="entry name" value="Bira Bifunctional Protein, Domain 2"/>
    <property type="match status" value="1"/>
</dbReference>
<dbReference type="PROSITE" id="PS51733">
    <property type="entry name" value="BPL_LPL_CATALYTIC"/>
    <property type="match status" value="1"/>
</dbReference>
<proteinExistence type="inferred from homology"/>
<dbReference type="GO" id="GO:0004077">
    <property type="term" value="F:biotin--[biotin carboxyl-carrier protein] ligase activity"/>
    <property type="evidence" value="ECO:0007669"/>
    <property type="project" value="UniProtKB-UniRule"/>
</dbReference>
<dbReference type="GO" id="GO:0005737">
    <property type="term" value="C:cytoplasm"/>
    <property type="evidence" value="ECO:0007669"/>
    <property type="project" value="TreeGrafter"/>
</dbReference>
<comment type="function">
    <text evidence="5">Acts both as a biotin--[acetyl-CoA-carboxylase] ligase and a repressor.</text>
</comment>
<dbReference type="SUPFAM" id="SSF55681">
    <property type="entry name" value="Class II aaRS and biotin synthetases"/>
    <property type="match status" value="1"/>
</dbReference>
<dbReference type="InterPro" id="IPR004143">
    <property type="entry name" value="BPL_LPL_catalytic"/>
</dbReference>
<keyword evidence="3 5" id="KW-0067">ATP-binding</keyword>
<feature type="binding site" evidence="5">
    <location>
        <begin position="121"/>
        <end position="123"/>
    </location>
    <ligand>
        <name>biotin</name>
        <dbReference type="ChEBI" id="CHEBI:57586"/>
    </ligand>
</feature>
<dbReference type="InterPro" id="IPR004408">
    <property type="entry name" value="Biotin_CoA_COase_ligase"/>
</dbReference>
<keyword evidence="5" id="KW-0238">DNA-binding</keyword>
<dbReference type="EC" id="6.3.4.15" evidence="5"/>
<dbReference type="GO" id="GO:0005524">
    <property type="term" value="F:ATP binding"/>
    <property type="evidence" value="ECO:0007669"/>
    <property type="project" value="UniProtKB-UniRule"/>
</dbReference>
<evidence type="ECO:0000256" key="2">
    <source>
        <dbReference type="ARBA" id="ARBA00022741"/>
    </source>
</evidence>
<evidence type="ECO:0000256" key="1">
    <source>
        <dbReference type="ARBA" id="ARBA00022598"/>
    </source>
</evidence>
<comment type="similarity">
    <text evidence="5">Belongs to the biotin--protein ligase family.</text>
</comment>
<dbReference type="NCBIfam" id="TIGR00121">
    <property type="entry name" value="birA_ligase"/>
    <property type="match status" value="1"/>
</dbReference>
<feature type="region of interest" description="Disordered" evidence="6">
    <location>
        <begin position="108"/>
        <end position="130"/>
    </location>
</feature>
<dbReference type="PANTHER" id="PTHR12835">
    <property type="entry name" value="BIOTIN PROTEIN LIGASE"/>
    <property type="match status" value="1"/>
</dbReference>
<gene>
    <name evidence="5" type="primary">birA</name>
    <name evidence="8" type="ORF">H9705_03585</name>
</gene>
<dbReference type="InterPro" id="IPR030855">
    <property type="entry name" value="Bifunct_BirA"/>
</dbReference>
<dbReference type="HAMAP" id="MF_00978">
    <property type="entry name" value="Bifunct_BirA"/>
    <property type="match status" value="1"/>
</dbReference>
<evidence type="ECO:0000259" key="7">
    <source>
        <dbReference type="PROSITE" id="PS51733"/>
    </source>
</evidence>
<comment type="catalytic activity">
    <reaction evidence="5">
        <text>biotin + L-lysyl-[protein] + ATP = N(6)-biotinyl-L-lysyl-[protein] + AMP + diphosphate + H(+)</text>
        <dbReference type="Rhea" id="RHEA:11756"/>
        <dbReference type="Rhea" id="RHEA-COMP:9752"/>
        <dbReference type="Rhea" id="RHEA-COMP:10505"/>
        <dbReference type="ChEBI" id="CHEBI:15378"/>
        <dbReference type="ChEBI" id="CHEBI:29969"/>
        <dbReference type="ChEBI" id="CHEBI:30616"/>
        <dbReference type="ChEBI" id="CHEBI:33019"/>
        <dbReference type="ChEBI" id="CHEBI:57586"/>
        <dbReference type="ChEBI" id="CHEBI:83144"/>
        <dbReference type="ChEBI" id="CHEBI:456215"/>
        <dbReference type="EC" id="6.3.4.15"/>
    </reaction>
</comment>
<evidence type="ECO:0000256" key="5">
    <source>
        <dbReference type="HAMAP-Rule" id="MF_00978"/>
    </source>
</evidence>
<evidence type="ECO:0000313" key="8">
    <source>
        <dbReference type="EMBL" id="HJC14899.1"/>
    </source>
</evidence>
<dbReference type="SUPFAM" id="SSF50037">
    <property type="entry name" value="C-terminal domain of transcriptional repressors"/>
    <property type="match status" value="1"/>
</dbReference>
<dbReference type="EMBL" id="DWWU01000015">
    <property type="protein sequence ID" value="HJC14899.1"/>
    <property type="molecule type" value="Genomic_DNA"/>
</dbReference>
<keyword evidence="5" id="KW-0804">Transcription</keyword>
<dbReference type="Proteomes" id="UP000823849">
    <property type="component" value="Unassembled WGS sequence"/>
</dbReference>
<keyword evidence="5" id="KW-0805">Transcription regulation</keyword>
<accession>A0A9D2N896</accession>
<dbReference type="InterPro" id="IPR013196">
    <property type="entry name" value="HTH_11"/>
</dbReference>
<dbReference type="GO" id="GO:0016740">
    <property type="term" value="F:transferase activity"/>
    <property type="evidence" value="ECO:0007669"/>
    <property type="project" value="UniProtKB-ARBA"/>
</dbReference>
<dbReference type="InterPro" id="IPR045864">
    <property type="entry name" value="aa-tRNA-synth_II/BPL/LPL"/>
</dbReference>
<dbReference type="InterPro" id="IPR036388">
    <property type="entry name" value="WH-like_DNA-bd_sf"/>
</dbReference>
<feature type="DNA-binding region" description="H-T-H motif" evidence="5">
    <location>
        <begin position="22"/>
        <end position="41"/>
    </location>
</feature>
<dbReference type="Pfam" id="PF03099">
    <property type="entry name" value="BPL_LplA_LipB"/>
    <property type="match status" value="1"/>
</dbReference>
<dbReference type="SUPFAM" id="SSF46785">
    <property type="entry name" value="Winged helix' DNA-binding domain"/>
    <property type="match status" value="1"/>
</dbReference>
<protein>
    <recommendedName>
        <fullName evidence="5">Bifunctional ligase/repressor BirA</fullName>
    </recommendedName>
    <alternativeName>
        <fullName evidence="5">Biotin--[acetyl-CoA-carboxylase] ligase</fullName>
        <ecNumber evidence="5">6.3.4.15</ecNumber>
    </alternativeName>
    <alternativeName>
        <fullName evidence="5">Biotin--protein ligase</fullName>
    </alternativeName>
    <alternativeName>
        <fullName evidence="5">Biotin-[acetyl-CoA carboxylase] synthetase</fullName>
    </alternativeName>
</protein>
<dbReference type="PANTHER" id="PTHR12835:SF5">
    <property type="entry name" value="BIOTIN--PROTEIN LIGASE"/>
    <property type="match status" value="1"/>
</dbReference>
<reference evidence="8" key="1">
    <citation type="journal article" date="2021" name="PeerJ">
        <title>Extensive microbial diversity within the chicken gut microbiome revealed by metagenomics and culture.</title>
        <authorList>
            <person name="Gilroy R."/>
            <person name="Ravi A."/>
            <person name="Getino M."/>
            <person name="Pursley I."/>
            <person name="Horton D.L."/>
            <person name="Alikhan N.F."/>
            <person name="Baker D."/>
            <person name="Gharbi K."/>
            <person name="Hall N."/>
            <person name="Watson M."/>
            <person name="Adriaenssens E.M."/>
            <person name="Foster-Nyarko E."/>
            <person name="Jarju S."/>
            <person name="Secka A."/>
            <person name="Antonio M."/>
            <person name="Oren A."/>
            <person name="Chaudhuri R.R."/>
            <person name="La Ragione R."/>
            <person name="Hildebrand F."/>
            <person name="Pallen M.J."/>
        </authorList>
    </citation>
    <scope>NUCLEOTIDE SEQUENCE</scope>
    <source>
        <strain evidence="8">CHK185-5351</strain>
    </source>
</reference>
<sequence length="330" mass="36644">MRENKKAEVLRLLRESTEYISGQELCEKFSVSRTAVWKIMKQLKEEGYEIEAVQNRGYRLLTVPDILSKSEIESRLDGGWIGKQVYFAEEVDSTNTWGKRLAEEGAPHGTLVVADEQTQGRGRRGRSWQSPKGTNISMTLILRPDLEPARASMLTIVMGLSVAQGLKELLKLPVQIKWPNDAVLNGHKLCGILTEMSAQIDYINYVVVGTGINVNLPEVPEELKDIATSLLIETGHRVNRAEVIGAVLRAFARNYESFLAAGDLTGLLNAYNEILANRDRQVRVLDPKEPYEGVALGINARGELLVKKADGSISEVYAGEVSVRGLYSYI</sequence>
<dbReference type="GO" id="GO:0006355">
    <property type="term" value="P:regulation of DNA-templated transcription"/>
    <property type="evidence" value="ECO:0007669"/>
    <property type="project" value="UniProtKB-UniRule"/>
</dbReference>
<keyword evidence="1 5" id="KW-0436">Ligase</keyword>
<dbReference type="CDD" id="cd16442">
    <property type="entry name" value="BPL"/>
    <property type="match status" value="1"/>
</dbReference>